<feature type="binding site" evidence="8">
    <location>
        <begin position="55"/>
        <end position="57"/>
    </location>
    <ligand>
        <name>L-glutamine</name>
        <dbReference type="ChEBI" id="CHEBI:58359"/>
    </ligand>
</feature>
<dbReference type="PANTHER" id="PTHR31559:SF0">
    <property type="entry name" value="PYRIDOXAL 5'-PHOSPHATE SYNTHASE SUBUNIT SNO1-RELATED"/>
    <property type="match status" value="1"/>
</dbReference>
<dbReference type="HOGENOM" id="CLU_069674_0_0_1"/>
<evidence type="ECO:0000256" key="3">
    <source>
        <dbReference type="ARBA" id="ARBA00022801"/>
    </source>
</evidence>
<dbReference type="PROSITE" id="PS51273">
    <property type="entry name" value="GATASE_TYPE_1"/>
    <property type="match status" value="1"/>
</dbReference>
<dbReference type="Gene3D" id="3.40.50.880">
    <property type="match status" value="1"/>
</dbReference>
<sequence>MLKGATVVGVLALQGAFAEHFAILSRLASSKNIQPLLVRTPSDLAQCKALIIPGGESTTIALLARLAGLLEPLRAFVTEKPVWGTCAGAILLAESVEGAKKGGQELLGGVDIKVGRNGWGPQVESFEAALVVNGLKDSATPFKGVFIRAPVVLSITPSASRPPIKIIAQLPSSLVPIHSEPPEGVDSSNEPDPRTIVALRQGQHLVTTFHPELTKDDRFHEYFLRACVLGSE</sequence>
<accession>A0A067LZF4</accession>
<keyword evidence="3" id="KW-0378">Hydrolase</keyword>
<feature type="active site" description="Nucleophile" evidence="7">
    <location>
        <position position="86"/>
    </location>
</feature>
<dbReference type="STRING" id="930990.A0A067LZF4"/>
<evidence type="ECO:0000313" key="10">
    <source>
        <dbReference type="Proteomes" id="UP000027195"/>
    </source>
</evidence>
<evidence type="ECO:0000256" key="5">
    <source>
        <dbReference type="ARBA" id="ARBA00023239"/>
    </source>
</evidence>
<dbReference type="PROSITE" id="PS01236">
    <property type="entry name" value="PDXT_SNO_1"/>
    <property type="match status" value="1"/>
</dbReference>
<dbReference type="EMBL" id="KL198101">
    <property type="protein sequence ID" value="KDQ07765.1"/>
    <property type="molecule type" value="Genomic_DNA"/>
</dbReference>
<dbReference type="FunCoup" id="A0A067LZF4">
    <property type="interactions" value="104"/>
</dbReference>
<comment type="catalytic activity">
    <reaction evidence="6">
        <text>L-glutamine + H2O = L-glutamate + NH4(+)</text>
        <dbReference type="Rhea" id="RHEA:15889"/>
        <dbReference type="ChEBI" id="CHEBI:15377"/>
        <dbReference type="ChEBI" id="CHEBI:28938"/>
        <dbReference type="ChEBI" id="CHEBI:29985"/>
        <dbReference type="ChEBI" id="CHEBI:58359"/>
        <dbReference type="EC" id="3.5.1.2"/>
    </reaction>
</comment>
<dbReference type="HAMAP" id="MF_01615">
    <property type="entry name" value="PdxT"/>
    <property type="match status" value="1"/>
</dbReference>
<protein>
    <recommendedName>
        <fullName evidence="2">glutaminase</fullName>
        <ecNumber evidence="2">3.5.1.2</ecNumber>
    </recommendedName>
</protein>
<evidence type="ECO:0000256" key="6">
    <source>
        <dbReference type="ARBA" id="ARBA00049534"/>
    </source>
</evidence>
<gene>
    <name evidence="9" type="ORF">BOTBODRAFT_38554</name>
</gene>
<evidence type="ECO:0000256" key="2">
    <source>
        <dbReference type="ARBA" id="ARBA00012918"/>
    </source>
</evidence>
<keyword evidence="4" id="KW-0315">Glutamine amidotransferase</keyword>
<dbReference type="Proteomes" id="UP000027195">
    <property type="component" value="Unassembled WGS sequence"/>
</dbReference>
<feature type="binding site" evidence="8">
    <location>
        <begin position="147"/>
        <end position="148"/>
    </location>
    <ligand>
        <name>L-glutamine</name>
        <dbReference type="ChEBI" id="CHEBI:58359"/>
    </ligand>
</feature>
<name>A0A067LZF4_BOTB1</name>
<dbReference type="PANTHER" id="PTHR31559">
    <property type="entry name" value="PYRIDOXAL 5'-PHOSPHATE SYNTHASE SUBUNIT SNO"/>
    <property type="match status" value="1"/>
</dbReference>
<evidence type="ECO:0000256" key="7">
    <source>
        <dbReference type="PIRSR" id="PIRSR005639-1"/>
    </source>
</evidence>
<feature type="active site" description="Charge relay system" evidence="7">
    <location>
        <position position="212"/>
    </location>
</feature>
<dbReference type="InParanoid" id="A0A067LZF4"/>
<dbReference type="InterPro" id="IPR021196">
    <property type="entry name" value="PdxT/SNO_CS"/>
</dbReference>
<evidence type="ECO:0000256" key="1">
    <source>
        <dbReference type="ARBA" id="ARBA00008345"/>
    </source>
</evidence>
<dbReference type="GO" id="GO:0004359">
    <property type="term" value="F:glutaminase activity"/>
    <property type="evidence" value="ECO:0007669"/>
    <property type="project" value="UniProtKB-EC"/>
</dbReference>
<dbReference type="PROSITE" id="PS51130">
    <property type="entry name" value="PDXT_SNO_2"/>
    <property type="match status" value="1"/>
</dbReference>
<keyword evidence="5" id="KW-0456">Lyase</keyword>
<reference evidence="10" key="1">
    <citation type="journal article" date="2014" name="Proc. Natl. Acad. Sci. U.S.A.">
        <title>Extensive sampling of basidiomycete genomes demonstrates inadequacy of the white-rot/brown-rot paradigm for wood decay fungi.</title>
        <authorList>
            <person name="Riley R."/>
            <person name="Salamov A.A."/>
            <person name="Brown D.W."/>
            <person name="Nagy L.G."/>
            <person name="Floudas D."/>
            <person name="Held B.W."/>
            <person name="Levasseur A."/>
            <person name="Lombard V."/>
            <person name="Morin E."/>
            <person name="Otillar R."/>
            <person name="Lindquist E.A."/>
            <person name="Sun H."/>
            <person name="LaButti K.M."/>
            <person name="Schmutz J."/>
            <person name="Jabbour D."/>
            <person name="Luo H."/>
            <person name="Baker S.E."/>
            <person name="Pisabarro A.G."/>
            <person name="Walton J.D."/>
            <person name="Blanchette R.A."/>
            <person name="Henrissat B."/>
            <person name="Martin F."/>
            <person name="Cullen D."/>
            <person name="Hibbett D.S."/>
            <person name="Grigoriev I.V."/>
        </authorList>
    </citation>
    <scope>NUCLEOTIDE SEQUENCE [LARGE SCALE GENOMIC DNA]</scope>
    <source>
        <strain evidence="10">FD-172 SS1</strain>
    </source>
</reference>
<dbReference type="InterPro" id="IPR029062">
    <property type="entry name" value="Class_I_gatase-like"/>
</dbReference>
<dbReference type="SUPFAM" id="SSF52317">
    <property type="entry name" value="Class I glutamine amidotransferase-like"/>
    <property type="match status" value="1"/>
</dbReference>
<dbReference type="GO" id="GO:0005829">
    <property type="term" value="C:cytosol"/>
    <property type="evidence" value="ECO:0007669"/>
    <property type="project" value="TreeGrafter"/>
</dbReference>
<evidence type="ECO:0000256" key="8">
    <source>
        <dbReference type="PIRSR" id="PIRSR005639-2"/>
    </source>
</evidence>
<feature type="active site" description="Charge relay system" evidence="7">
    <location>
        <position position="210"/>
    </location>
</feature>
<dbReference type="GO" id="GO:0042823">
    <property type="term" value="P:pyridoxal phosphate biosynthetic process"/>
    <property type="evidence" value="ECO:0007669"/>
    <property type="project" value="InterPro"/>
</dbReference>
<dbReference type="GO" id="GO:0016829">
    <property type="term" value="F:lyase activity"/>
    <property type="evidence" value="ECO:0007669"/>
    <property type="project" value="UniProtKB-KW"/>
</dbReference>
<feature type="binding site" evidence="8">
    <location>
        <position position="116"/>
    </location>
    <ligand>
        <name>L-glutamine</name>
        <dbReference type="ChEBI" id="CHEBI:58359"/>
    </ligand>
</feature>
<proteinExistence type="inferred from homology"/>
<dbReference type="Pfam" id="PF01174">
    <property type="entry name" value="SNO"/>
    <property type="match status" value="1"/>
</dbReference>
<dbReference type="FunFam" id="3.40.50.880:FF:000077">
    <property type="entry name" value="Unplaced genomic scaffold supercont2.4, whole genome shotgun sequence"/>
    <property type="match status" value="1"/>
</dbReference>
<dbReference type="OrthoDB" id="2039at2759"/>
<dbReference type="GO" id="GO:1903600">
    <property type="term" value="C:glutaminase complex"/>
    <property type="evidence" value="ECO:0007669"/>
    <property type="project" value="TreeGrafter"/>
</dbReference>
<dbReference type="GO" id="GO:0008614">
    <property type="term" value="P:pyridoxine metabolic process"/>
    <property type="evidence" value="ECO:0007669"/>
    <property type="project" value="TreeGrafter"/>
</dbReference>
<comment type="similarity">
    <text evidence="1">Belongs to the glutaminase PdxT/SNO family.</text>
</comment>
<dbReference type="CDD" id="cd01749">
    <property type="entry name" value="GATase1_PB"/>
    <property type="match status" value="1"/>
</dbReference>
<organism evidence="9 10">
    <name type="scientific">Botryobasidium botryosum (strain FD-172 SS1)</name>
    <dbReference type="NCBI Taxonomy" id="930990"/>
    <lineage>
        <taxon>Eukaryota</taxon>
        <taxon>Fungi</taxon>
        <taxon>Dikarya</taxon>
        <taxon>Basidiomycota</taxon>
        <taxon>Agaricomycotina</taxon>
        <taxon>Agaricomycetes</taxon>
        <taxon>Cantharellales</taxon>
        <taxon>Botryobasidiaceae</taxon>
        <taxon>Botryobasidium</taxon>
    </lineage>
</organism>
<dbReference type="PIRSF" id="PIRSF005639">
    <property type="entry name" value="Glut_amidoT_SNO"/>
    <property type="match status" value="1"/>
</dbReference>
<keyword evidence="10" id="KW-1185">Reference proteome</keyword>
<dbReference type="AlphaFoldDB" id="A0A067LZF4"/>
<dbReference type="NCBIfam" id="TIGR03800">
    <property type="entry name" value="PLP_synth_Pdx2"/>
    <property type="match status" value="1"/>
</dbReference>
<dbReference type="InterPro" id="IPR002161">
    <property type="entry name" value="PdxT/SNO"/>
</dbReference>
<evidence type="ECO:0000256" key="4">
    <source>
        <dbReference type="ARBA" id="ARBA00022962"/>
    </source>
</evidence>
<dbReference type="EC" id="3.5.1.2" evidence="2"/>
<evidence type="ECO:0000313" key="9">
    <source>
        <dbReference type="EMBL" id="KDQ07765.1"/>
    </source>
</evidence>